<keyword evidence="12" id="KW-1185">Reference proteome</keyword>
<proteinExistence type="inferred from homology"/>
<dbReference type="AlphaFoldDB" id="A0A439CT95"/>
<feature type="compositionally biased region" description="Acidic residues" evidence="9">
    <location>
        <begin position="487"/>
        <end position="504"/>
    </location>
</feature>
<keyword evidence="7 8" id="KW-0539">Nucleus</keyword>
<dbReference type="GO" id="GO:0042162">
    <property type="term" value="F:telomeric DNA binding"/>
    <property type="evidence" value="ECO:0007669"/>
    <property type="project" value="TreeGrafter"/>
</dbReference>
<dbReference type="InterPro" id="IPR039595">
    <property type="entry name" value="TE2IP/Rap1"/>
</dbReference>
<feature type="region of interest" description="Disordered" evidence="9">
    <location>
        <begin position="487"/>
        <end position="625"/>
    </location>
</feature>
<evidence type="ECO:0000256" key="2">
    <source>
        <dbReference type="ARBA" id="ARBA00022454"/>
    </source>
</evidence>
<dbReference type="PANTHER" id="PTHR16466:SF6">
    <property type="entry name" value="TELOMERIC REPEAT-BINDING FACTOR 2-INTERACTING PROTEIN 1"/>
    <property type="match status" value="1"/>
</dbReference>
<feature type="compositionally biased region" description="Polar residues" evidence="9">
    <location>
        <begin position="742"/>
        <end position="752"/>
    </location>
</feature>
<dbReference type="Pfam" id="PF11626">
    <property type="entry name" value="Rap1_C"/>
    <property type="match status" value="1"/>
</dbReference>
<dbReference type="Gene3D" id="1.10.10.60">
    <property type="entry name" value="Homeodomain-like"/>
    <property type="match status" value="2"/>
</dbReference>
<evidence type="ECO:0000256" key="6">
    <source>
        <dbReference type="ARBA" id="ARBA00023163"/>
    </source>
</evidence>
<dbReference type="InterPro" id="IPR009057">
    <property type="entry name" value="Homeodomain-like_sf"/>
</dbReference>
<feature type="compositionally biased region" description="Polar residues" evidence="9">
    <location>
        <begin position="563"/>
        <end position="583"/>
    </location>
</feature>
<protein>
    <recommendedName>
        <fullName evidence="8">DNA-binding protein RAP1</fullName>
    </recommendedName>
</protein>
<dbReference type="GO" id="GO:0070187">
    <property type="term" value="C:shelterin complex"/>
    <property type="evidence" value="ECO:0007669"/>
    <property type="project" value="TreeGrafter"/>
</dbReference>
<evidence type="ECO:0000256" key="7">
    <source>
        <dbReference type="ARBA" id="ARBA00023242"/>
    </source>
</evidence>
<evidence type="ECO:0000313" key="11">
    <source>
        <dbReference type="EMBL" id="RWA05399.1"/>
    </source>
</evidence>
<dbReference type="Proteomes" id="UP000286045">
    <property type="component" value="Unassembled WGS sequence"/>
</dbReference>
<dbReference type="Pfam" id="PF08914">
    <property type="entry name" value="Myb_Rap1"/>
    <property type="match status" value="2"/>
</dbReference>
<dbReference type="SUPFAM" id="SSF46774">
    <property type="entry name" value="ARID-like"/>
    <property type="match status" value="1"/>
</dbReference>
<evidence type="ECO:0000259" key="10">
    <source>
        <dbReference type="PROSITE" id="PS51011"/>
    </source>
</evidence>
<dbReference type="Gene3D" id="1.10.150.60">
    <property type="entry name" value="ARID DNA-binding domain"/>
    <property type="match status" value="1"/>
</dbReference>
<keyword evidence="4" id="KW-0805">Transcription regulation</keyword>
<feature type="compositionally biased region" description="Polar residues" evidence="9">
    <location>
        <begin position="302"/>
        <end position="315"/>
    </location>
</feature>
<feature type="region of interest" description="Disordered" evidence="9">
    <location>
        <begin position="635"/>
        <end position="654"/>
    </location>
</feature>
<evidence type="ECO:0000256" key="1">
    <source>
        <dbReference type="ARBA" id="ARBA00010467"/>
    </source>
</evidence>
<dbReference type="InterPro" id="IPR001606">
    <property type="entry name" value="ARID_dom"/>
</dbReference>
<name>A0A439CT95_9PEZI</name>
<dbReference type="SUPFAM" id="SSF46689">
    <property type="entry name" value="Homeodomain-like"/>
    <property type="match status" value="2"/>
</dbReference>
<evidence type="ECO:0000256" key="9">
    <source>
        <dbReference type="SAM" id="MobiDB-lite"/>
    </source>
</evidence>
<dbReference type="PROSITE" id="PS51011">
    <property type="entry name" value="ARID"/>
    <property type="match status" value="1"/>
</dbReference>
<evidence type="ECO:0000256" key="4">
    <source>
        <dbReference type="ARBA" id="ARBA00023015"/>
    </source>
</evidence>
<dbReference type="STRING" id="363999.A0A439CT95"/>
<dbReference type="SMART" id="SM01014">
    <property type="entry name" value="ARID"/>
    <property type="match status" value="1"/>
</dbReference>
<keyword evidence="2 8" id="KW-0158">Chromosome</keyword>
<keyword evidence="3 8" id="KW-0779">Telomere</keyword>
<comment type="caution">
    <text evidence="11">The sequence shown here is derived from an EMBL/GenBank/DDBJ whole genome shotgun (WGS) entry which is preliminary data.</text>
</comment>
<dbReference type="CDD" id="cd16100">
    <property type="entry name" value="ARID"/>
    <property type="match status" value="1"/>
</dbReference>
<feature type="domain" description="ARID" evidence="10">
    <location>
        <begin position="392"/>
        <end position="482"/>
    </location>
</feature>
<comment type="similarity">
    <text evidence="1 8">Belongs to the RAP1 family.</text>
</comment>
<keyword evidence="6" id="KW-0804">Transcription</keyword>
<dbReference type="InterPro" id="IPR038104">
    <property type="entry name" value="Rap1_C_sf"/>
</dbReference>
<organism evidence="11 12">
    <name type="scientific">Xylaria grammica</name>
    <dbReference type="NCBI Taxonomy" id="363999"/>
    <lineage>
        <taxon>Eukaryota</taxon>
        <taxon>Fungi</taxon>
        <taxon>Dikarya</taxon>
        <taxon>Ascomycota</taxon>
        <taxon>Pezizomycotina</taxon>
        <taxon>Sordariomycetes</taxon>
        <taxon>Xylariomycetidae</taxon>
        <taxon>Xylariales</taxon>
        <taxon>Xylariaceae</taxon>
        <taxon>Xylaria</taxon>
    </lineage>
</organism>
<dbReference type="PANTHER" id="PTHR16466">
    <property type="entry name" value="TELOMERE REPEAT-BINDING FACTOR 2-INTERACTING PROTEIN 1"/>
    <property type="match status" value="1"/>
</dbReference>
<keyword evidence="5" id="KW-0010">Activator</keyword>
<dbReference type="InterPro" id="IPR021661">
    <property type="entry name" value="Rap1_C"/>
</dbReference>
<feature type="region of interest" description="Disordered" evidence="9">
    <location>
        <begin position="666"/>
        <end position="775"/>
    </location>
</feature>
<dbReference type="SMART" id="SM00501">
    <property type="entry name" value="BRIGHT"/>
    <property type="match status" value="1"/>
</dbReference>
<feature type="compositionally biased region" description="Basic and acidic residues" evidence="9">
    <location>
        <begin position="635"/>
        <end position="645"/>
    </location>
</feature>
<feature type="region of interest" description="Disordered" evidence="9">
    <location>
        <begin position="280"/>
        <end position="341"/>
    </location>
</feature>
<feature type="compositionally biased region" description="Basic and acidic residues" evidence="9">
    <location>
        <begin position="846"/>
        <end position="858"/>
    </location>
</feature>
<dbReference type="GO" id="GO:0010833">
    <property type="term" value="P:telomere maintenance via telomere lengthening"/>
    <property type="evidence" value="ECO:0007669"/>
    <property type="project" value="UniProtKB-UniRule"/>
</dbReference>
<reference evidence="11 12" key="1">
    <citation type="submission" date="2018-12" db="EMBL/GenBank/DDBJ databases">
        <title>Draft genome sequence of Xylaria grammica IHI A82.</title>
        <authorList>
            <person name="Buettner E."/>
            <person name="Kellner H."/>
        </authorList>
    </citation>
    <scope>NUCLEOTIDE SEQUENCE [LARGE SCALE GENOMIC DNA]</scope>
    <source>
        <strain evidence="11 12">IHI A82</strain>
    </source>
</reference>
<dbReference type="Gene3D" id="1.10.10.2170">
    <property type="match status" value="1"/>
</dbReference>
<dbReference type="Pfam" id="PF16589">
    <property type="entry name" value="BRCT_2"/>
    <property type="match status" value="1"/>
</dbReference>
<sequence length="881" mass="98363">MSAPGITYSGVLAKKAVTTSADVGADVGVGVFQGLRLWISARVPHRKTCIDTIEANGGTVVAKEGNADILICDHAKEPLTGSYSYRLIADAVREGSLDTKQNYLCSLLATGPSTSKPKLTRSKFTAQDDRILTEYVTEKERLGERISGNDVYKKFAEEYPHHPWQSWRDRWVKTLASISRPQAPDRKQPPQPKDTPAASIPSVTRTRARFTAQEDELILEAIHHAIENHEPWNAFVPYRQLASDFPQRTDTSWRERALNHVAKQKKDLIAQWEAEAGFDSSDKEGIPVNNTQERRTDKTKSKTSVNLAVSSQGNDNLPKAAVNGLSEGNATHKSMNDEDNKQEYQDTVLSPTNKARSAGASARISFAGGALNYSAPSPILNTPRALDEEATITTEAQFYLDYNTFLESADVTERRIPSVGGKAIALWDLWRSVRSKKVETVELDWQQIAEDLGFDWVSTESIPEDLQRCYEEHLAPFAEAMMNFNDSSDEEDLTEDNADAETEELLPSSPPVLPPLKRSLVTTNPIYVPQSSPKRRRIDRNHEIPSTPDSVNRKSSLRFLGHSNKTPTNSRLRHSSATGPTTRTRAESSPRNSEDDAMRDEITNLPLQPLRPKRRLEPDTQDFNFGSETQIYTHDEARGPSDHESQATTPSQQLRLESDAVSPKLQQNTPVLTVPRQEVVQTTPTPHRRIRVPFQPDGSDNDNVQPNTKRSRGTRGARTPLSTRKAQPKRRILPSSFAHKSPVNSRVPQSGRPSPATVLETKPRQSPSPLQETPDDIIDHFVSLGYARDIVLRSLKATSWIIGNAGQVMEMLKQGDPLPPRTTGVWTQRDDDSLTLVYSNEAPSNPKDEKKRAKEARRLQAKHGAEQIALRKRYLLDELPE</sequence>
<evidence type="ECO:0000256" key="3">
    <source>
        <dbReference type="ARBA" id="ARBA00022895"/>
    </source>
</evidence>
<comment type="subunit">
    <text evidence="8">Homodimer.</text>
</comment>
<feature type="compositionally biased region" description="Polar residues" evidence="9">
    <location>
        <begin position="521"/>
        <end position="532"/>
    </location>
</feature>
<dbReference type="Pfam" id="PF01388">
    <property type="entry name" value="ARID"/>
    <property type="match status" value="1"/>
</dbReference>
<dbReference type="GO" id="GO:0031848">
    <property type="term" value="P:protection from non-homologous end joining at telomere"/>
    <property type="evidence" value="ECO:0007669"/>
    <property type="project" value="TreeGrafter"/>
</dbReference>
<evidence type="ECO:0000256" key="8">
    <source>
        <dbReference type="RuleBase" id="RU367107"/>
    </source>
</evidence>
<dbReference type="InterPro" id="IPR001357">
    <property type="entry name" value="BRCT_dom"/>
</dbReference>
<dbReference type="InterPro" id="IPR036431">
    <property type="entry name" value="ARID_dom_sf"/>
</dbReference>
<feature type="compositionally biased region" description="Basic and acidic residues" evidence="9">
    <location>
        <begin position="584"/>
        <end position="602"/>
    </location>
</feature>
<dbReference type="CDD" id="cd11655">
    <property type="entry name" value="rap1_myb-like"/>
    <property type="match status" value="1"/>
</dbReference>
<feature type="region of interest" description="Disordered" evidence="9">
    <location>
        <begin position="180"/>
        <end position="206"/>
    </location>
</feature>
<evidence type="ECO:0000313" key="12">
    <source>
        <dbReference type="Proteomes" id="UP000286045"/>
    </source>
</evidence>
<dbReference type="EMBL" id="RYZI01000444">
    <property type="protein sequence ID" value="RWA05399.1"/>
    <property type="molecule type" value="Genomic_DNA"/>
</dbReference>
<comment type="function">
    <text evidence="8">Involved in the regulation of telomere length, clustering and has a specific role in telomere position effect (TPE).</text>
</comment>
<evidence type="ECO:0000256" key="5">
    <source>
        <dbReference type="ARBA" id="ARBA00023159"/>
    </source>
</evidence>
<comment type="subcellular location">
    <subcellularLocation>
        <location evidence="8">Nucleus</location>
    </subcellularLocation>
    <subcellularLocation>
        <location evidence="8">Chromosome</location>
        <location evidence="8">Telomere</location>
    </subcellularLocation>
</comment>
<feature type="region of interest" description="Disordered" evidence="9">
    <location>
        <begin position="838"/>
        <end position="864"/>
    </location>
</feature>
<accession>A0A439CT95</accession>
<gene>
    <name evidence="11" type="ORF">EKO27_g9699</name>
</gene>
<dbReference type="InterPro" id="IPR015010">
    <property type="entry name" value="TERF2IP_Myb"/>
</dbReference>